<dbReference type="AlphaFoldDB" id="A0A8H3VT69"/>
<gene>
    <name evidence="1" type="ORF">EG327_008093</name>
</gene>
<protein>
    <submittedName>
        <fullName evidence="1">Uncharacterized protein</fullName>
    </submittedName>
</protein>
<sequence>MNSAPKSQDPLKVLDKIVALHQQLVKEGLFDDPTKPNPDKMPLIETLNLLTRMDRVYAETVRSNMYDPAYFIKSVPDLVTDYRNVIYTRPLRSRRQKGSFAFDTY</sequence>
<evidence type="ECO:0000313" key="1">
    <source>
        <dbReference type="EMBL" id="KAE9994580.1"/>
    </source>
</evidence>
<name>A0A8H3VT69_VENIN</name>
<proteinExistence type="predicted"/>
<organism evidence="1 2">
    <name type="scientific">Venturia inaequalis</name>
    <name type="common">Apple scab fungus</name>
    <dbReference type="NCBI Taxonomy" id="5025"/>
    <lineage>
        <taxon>Eukaryota</taxon>
        <taxon>Fungi</taxon>
        <taxon>Dikarya</taxon>
        <taxon>Ascomycota</taxon>
        <taxon>Pezizomycotina</taxon>
        <taxon>Dothideomycetes</taxon>
        <taxon>Pleosporomycetidae</taxon>
        <taxon>Venturiales</taxon>
        <taxon>Venturiaceae</taxon>
        <taxon>Venturia</taxon>
    </lineage>
</organism>
<keyword evidence="2" id="KW-1185">Reference proteome</keyword>
<accession>A0A8H3VT69</accession>
<dbReference type="EMBL" id="WNWR01000005">
    <property type="protein sequence ID" value="KAE9994580.1"/>
    <property type="molecule type" value="Genomic_DNA"/>
</dbReference>
<comment type="caution">
    <text evidence="1">The sequence shown here is derived from an EMBL/GenBank/DDBJ whole genome shotgun (WGS) entry which is preliminary data.</text>
</comment>
<reference evidence="1 2" key="1">
    <citation type="submission" date="2019-07" db="EMBL/GenBank/DDBJ databases">
        <title>Venturia inaequalis Genome Resource.</title>
        <authorList>
            <person name="Lichtner F.J."/>
        </authorList>
    </citation>
    <scope>NUCLEOTIDE SEQUENCE [LARGE SCALE GENOMIC DNA]</scope>
    <source>
        <strain evidence="1 2">DMI_063113</strain>
    </source>
</reference>
<evidence type="ECO:0000313" key="2">
    <source>
        <dbReference type="Proteomes" id="UP000490939"/>
    </source>
</evidence>
<dbReference type="Proteomes" id="UP000490939">
    <property type="component" value="Unassembled WGS sequence"/>
</dbReference>